<dbReference type="InterPro" id="IPR049551">
    <property type="entry name" value="PKS_DH_C"/>
</dbReference>
<dbReference type="SUPFAM" id="SSF47336">
    <property type="entry name" value="ACP-like"/>
    <property type="match status" value="1"/>
</dbReference>
<dbReference type="InterPro" id="IPR009081">
    <property type="entry name" value="PP-bd_ACP"/>
</dbReference>
<dbReference type="SMART" id="SM00822">
    <property type="entry name" value="PKS_KR"/>
    <property type="match status" value="1"/>
</dbReference>
<dbReference type="InterPro" id="IPR014043">
    <property type="entry name" value="Acyl_transferase_dom"/>
</dbReference>
<dbReference type="InterPro" id="IPR006162">
    <property type="entry name" value="Ppantetheine_attach_site"/>
</dbReference>
<dbReference type="SUPFAM" id="SSF55048">
    <property type="entry name" value="Probable ACP-binding domain of malonyl-CoA ACP transacylase"/>
    <property type="match status" value="1"/>
</dbReference>
<keyword evidence="13" id="KW-1185">Reference proteome</keyword>
<gene>
    <name evidence="12" type="ORF">Daus18300_010373</name>
</gene>
<protein>
    <recommendedName>
        <fullName evidence="14">Polyketide synthase</fullName>
    </recommendedName>
</protein>
<evidence type="ECO:0000256" key="5">
    <source>
        <dbReference type="ARBA" id="ARBA00023002"/>
    </source>
</evidence>
<dbReference type="PANTHER" id="PTHR43775">
    <property type="entry name" value="FATTY ACID SYNTHASE"/>
    <property type="match status" value="1"/>
</dbReference>
<evidence type="ECO:0000256" key="4">
    <source>
        <dbReference type="ARBA" id="ARBA00022679"/>
    </source>
</evidence>
<dbReference type="InterPro" id="IPR013968">
    <property type="entry name" value="PKS_KR"/>
</dbReference>
<dbReference type="Gene3D" id="3.40.50.150">
    <property type="entry name" value="Vaccinia Virus protein VP39"/>
    <property type="match status" value="1"/>
</dbReference>
<dbReference type="SMART" id="SM00823">
    <property type="entry name" value="PKS_PP"/>
    <property type="match status" value="1"/>
</dbReference>
<dbReference type="InterPro" id="IPR036291">
    <property type="entry name" value="NAD(P)-bd_dom_sf"/>
</dbReference>
<evidence type="ECO:0000256" key="8">
    <source>
        <dbReference type="PROSITE-ProRule" id="PRU01363"/>
    </source>
</evidence>
<dbReference type="SUPFAM" id="SSF50129">
    <property type="entry name" value="GroES-like"/>
    <property type="match status" value="1"/>
</dbReference>
<dbReference type="Gene3D" id="3.10.129.110">
    <property type="entry name" value="Polyketide synthase dehydratase"/>
    <property type="match status" value="2"/>
</dbReference>
<dbReference type="Pfam" id="PF08659">
    <property type="entry name" value="KR"/>
    <property type="match status" value="1"/>
</dbReference>
<dbReference type="Gene3D" id="3.30.559.10">
    <property type="entry name" value="Chloramphenicol acetyltransferase-like domain"/>
    <property type="match status" value="1"/>
</dbReference>
<dbReference type="PROSITE" id="PS50075">
    <property type="entry name" value="CARRIER"/>
    <property type="match status" value="1"/>
</dbReference>
<dbReference type="Pfam" id="PF00698">
    <property type="entry name" value="Acyl_transf_1"/>
    <property type="match status" value="1"/>
</dbReference>
<evidence type="ECO:0000256" key="9">
    <source>
        <dbReference type="SAM" id="MobiDB-lite"/>
    </source>
</evidence>
<dbReference type="InterPro" id="IPR057326">
    <property type="entry name" value="KR_dom"/>
</dbReference>
<dbReference type="InterPro" id="IPR023213">
    <property type="entry name" value="CAT-like_dom_sf"/>
</dbReference>
<dbReference type="InterPro" id="IPR039551">
    <property type="entry name" value="Cho/carn_acyl_trans"/>
</dbReference>
<dbReference type="InterPro" id="IPR016035">
    <property type="entry name" value="Acyl_Trfase/lysoPLipase"/>
</dbReference>
<dbReference type="InterPro" id="IPR042104">
    <property type="entry name" value="PKS_dehydratase_sf"/>
</dbReference>
<keyword evidence="5" id="KW-0560">Oxidoreductase</keyword>
<proteinExistence type="inferred from homology"/>
<sequence length="2142" mass="232188">MGRELLLDTVGHSEFRDSILASRDILRELGATWDLEAELLRQDGSLEINSAELAQPATTAVQIALVELLRAFGVRPSAVVGHSSGEIAAAYAAGRLSHRTALRVSFHRGFMAAASKARGLPPGAMLSLGLGELDAVPLVNDLSRGRAVIACVNSPSSVTVSGDAAAAEEVLERVEARRDGTFCRKLLVDTAYHSHHMQAVAADYRERLGELDLTQASVRTGSKQEHESDVSMFSSVTGQILSSDLGTSYWIENLVSPVRFSDAIQTVMQTHSNLVGGPALFVEIGPHPALAGPVRQCLAGSEVPKLEYEYLSVLRRKIDAVLSALELAGHLFERGVEVDFKTVLGLTPGADTAIVQPDLPPYSWDRSVKHWHESRLNRDYRMRKEAYHDLLGVRMIESSQPRWRHMVGLTTLPWLADHVIDGLAIFPGAGYVYMASEAVFQLAAEQKSEQVLIALAFRDVAFLRALVVPKPPQRVELQLSLEHQPGGHLLDFSSASQPFPKANGMSTVLDPAELYNEMAANGNTYGPTFRGLSSLHMTADGKRAAAVIRVPNIAAIMPARHQARHILHPSTFDSMFHVGIPMIRHIQGAGSVMPVHIGEMLISTQIPALKDPGSELLVSAEVTSSHFRATSIDMAVTDVYGSSIMHASEIESRSLGAHAGEGDSARDTRGTCYELSWQPDLDFLHIDDFPTKPSLSDLVAILCFKIANFSVIELGAGRGDLTSAFLASVSVNGVTIETFDLTDTSPTFVDEARNHLAGQLLRFSVLDEQRSLEAQGFTPHAYDVVLASNLQSITHMPTLLRKNGLMILVLKSEAGFDETWESRVRQTCPNIDIQLSFTDATRDAIVVVARDLSKDTAQCRNNVRLVTHSAIEDAPGWIAQLEARLSENMVHVTRETLSQLSAESETEIGTCTMIIDDLPFPILSDQDCFEASISLLRQKREILWVSLDNPPSMYQITGVGRTAHAENGDLRLITAHVAPDVLENPRLAGMLLHLLARVADRAGTSHHERDSEIEIETQAFVLFVASDSSPQAFSAGTYAGIVRRVGKNITRFATGGAVIALSSDGFIGANTLRVPASYACKQPDGLGEQPGVVAALFLPILAATYALHHLCHLQSKCGVVLIHDALSHLGRATVAVARALGATITATAADAREAVTIAEQLGITPENIIGHHESPSHLKKKVFLLDAVIHTGTSRHGIPRLAWTWLKASGHLVIFPESSSNSIIGTILTKARLPRNATIHLCHISDLLHGEPNQIAGLVAHAETAIEELPTLVRGLDLASYDVTQISEALRLLRRGIDTKVALYTGSNSLVRVAVPTRVDDSWADTNATYVVAGGMGDLGRRLLRLMARRGAAHLVTLSRREVDPEEFRTFQSQLEEIRAGCHLYCLRCDVTEADSVKDAVAALAGLGLPPVRGVIQSAVFLQDRTLERMRFEDFKPVTLAKIEGTLTLEQYFTSPQLEFFIMLSSAVVITGASGQANYNAGNAVQDALAHTCVPGFMSLSIGWIEDAIHTSKDKTRLQGLWRTGLRPILPHELERYLDHALGAASERSSMRQAVIGFDAESLSHTSAGNSNVHSALFCHVRGLPAASSDPSSVAAVKSFQKIVESGDIDSIVDFISTAIAGHLTILLSADVAQLEAHGGSVLDLGLDSLVAIELRNWITREFEAPLQSSEIMTDQPIRALAQKVASRSAKISLLSSPEISSESTDTDHTSITTSGSSTADTPPQNYPGSHCLSSKTFFDCSKSPELPSILRKIAEKLQTQSRNFWMGLARNCIVWLTRHALMTSLTLMNVRSELEQDLANAAALACIDSAAFVVCLDDEKPTDSGQRYTQFLLNGESRPFSNRWLDKTLQFIVTANGLSAELYEHTKLDGLDARSLHTHVLRDLYAQAADGPGNQLATGSPCTVHRHTWNVSSAIAKHIEHVAVQCQAYGPLDNQPFDAPMLGLASLRGARLPPNATAHLTVLLALYLVDGEIRPAWEKVSLGTFARGRVDFVQTVTPAARAFLEAAASAAAHTTNGQKDLAQARNLLYEATAMHSRTIAAASHGRGAVGPLYALRGVAMERGLELPGLFRTRAWDHTRRGGPGQDVKLGFMRFTPGDGEFDAHAGNGLGEWDEAGFLGFQRFGIESSQFVSEIWNQDFFS</sequence>
<dbReference type="InterPro" id="IPR050091">
    <property type="entry name" value="PKS_NRPS_Biosynth_Enz"/>
</dbReference>
<dbReference type="InterPro" id="IPR020806">
    <property type="entry name" value="PKS_PP-bd"/>
</dbReference>
<evidence type="ECO:0000256" key="1">
    <source>
        <dbReference type="ARBA" id="ARBA00005232"/>
    </source>
</evidence>
<feature type="region of interest" description="Disordered" evidence="9">
    <location>
        <begin position="1696"/>
        <end position="1727"/>
    </location>
</feature>
<dbReference type="SUPFAM" id="SSF52151">
    <property type="entry name" value="FabD/lysophospholipase-like"/>
    <property type="match status" value="1"/>
</dbReference>
<dbReference type="InterPro" id="IPR049552">
    <property type="entry name" value="PKS_DH_N"/>
</dbReference>
<feature type="domain" description="PKS/mFAS DH" evidence="11">
    <location>
        <begin position="388"/>
        <end position="661"/>
    </location>
</feature>
<comment type="caution">
    <text evidence="12">The sequence shown here is derived from an EMBL/GenBank/DDBJ whole genome shotgun (WGS) entry which is preliminary data.</text>
</comment>
<feature type="region of interest" description="C-terminal hotdog fold" evidence="8">
    <location>
        <begin position="506"/>
        <end position="661"/>
    </location>
</feature>
<dbReference type="PROSITE" id="PS00012">
    <property type="entry name" value="PHOSPHOPANTETHEINE"/>
    <property type="match status" value="1"/>
</dbReference>
<comment type="similarity">
    <text evidence="1">Belongs to the carnitine/choline acetyltransferase family.</text>
</comment>
<organism evidence="12 13">
    <name type="scientific">Diaporthe australafricana</name>
    <dbReference type="NCBI Taxonomy" id="127596"/>
    <lineage>
        <taxon>Eukaryota</taxon>
        <taxon>Fungi</taxon>
        <taxon>Dikarya</taxon>
        <taxon>Ascomycota</taxon>
        <taxon>Pezizomycotina</taxon>
        <taxon>Sordariomycetes</taxon>
        <taxon>Sordariomycetidae</taxon>
        <taxon>Diaporthales</taxon>
        <taxon>Diaporthaceae</taxon>
        <taxon>Diaporthe</taxon>
    </lineage>
</organism>
<evidence type="ECO:0000259" key="10">
    <source>
        <dbReference type="PROSITE" id="PS50075"/>
    </source>
</evidence>
<dbReference type="EMBL" id="JAWRVE010000114">
    <property type="protein sequence ID" value="KAL1857400.1"/>
    <property type="molecule type" value="Genomic_DNA"/>
</dbReference>
<dbReference type="SMART" id="SM00829">
    <property type="entry name" value="PKS_ER"/>
    <property type="match status" value="1"/>
</dbReference>
<keyword evidence="7" id="KW-0012">Acyltransferase</keyword>
<dbReference type="SMART" id="SM00827">
    <property type="entry name" value="PKS_AT"/>
    <property type="match status" value="1"/>
</dbReference>
<feature type="active site" description="Proton donor; for dehydratase activity" evidence="8">
    <location>
        <position position="573"/>
    </location>
</feature>
<dbReference type="SUPFAM" id="SSF51735">
    <property type="entry name" value="NAD(P)-binding Rossmann-fold domains"/>
    <property type="match status" value="2"/>
</dbReference>
<dbReference type="SUPFAM" id="SSF52777">
    <property type="entry name" value="CoA-dependent acyltransferases"/>
    <property type="match status" value="2"/>
</dbReference>
<evidence type="ECO:0000256" key="2">
    <source>
        <dbReference type="ARBA" id="ARBA00022450"/>
    </source>
</evidence>
<feature type="active site" description="Proton acceptor; for dehydratase activity" evidence="8">
    <location>
        <position position="418"/>
    </location>
</feature>
<keyword evidence="4" id="KW-0808">Transferase</keyword>
<dbReference type="InterPro" id="IPR029063">
    <property type="entry name" value="SAM-dependent_MTases_sf"/>
</dbReference>
<dbReference type="Pfam" id="PF21089">
    <property type="entry name" value="PKS_DH_N"/>
    <property type="match status" value="1"/>
</dbReference>
<dbReference type="SUPFAM" id="SSF53335">
    <property type="entry name" value="S-adenosyl-L-methionine-dependent methyltransferases"/>
    <property type="match status" value="1"/>
</dbReference>
<dbReference type="Pfam" id="PF23297">
    <property type="entry name" value="ACP_SdgA_C"/>
    <property type="match status" value="1"/>
</dbReference>
<dbReference type="InterPro" id="IPR049900">
    <property type="entry name" value="PKS_mFAS_DH"/>
</dbReference>
<evidence type="ECO:0000256" key="6">
    <source>
        <dbReference type="ARBA" id="ARBA00023268"/>
    </source>
</evidence>
<dbReference type="InterPro" id="IPR042231">
    <property type="entry name" value="Cho/carn_acyl_trans_2"/>
</dbReference>
<dbReference type="PROSITE" id="PS52019">
    <property type="entry name" value="PKS_MFAS_DH"/>
    <property type="match status" value="1"/>
</dbReference>
<dbReference type="InterPro" id="IPR036736">
    <property type="entry name" value="ACP-like_sf"/>
</dbReference>
<dbReference type="Proteomes" id="UP001583177">
    <property type="component" value="Unassembled WGS sequence"/>
</dbReference>
<keyword evidence="6" id="KW-0511">Multifunctional enzyme</keyword>
<feature type="region of interest" description="N-terminal hotdog fold" evidence="8">
    <location>
        <begin position="388"/>
        <end position="495"/>
    </location>
</feature>
<evidence type="ECO:0000256" key="7">
    <source>
        <dbReference type="ARBA" id="ARBA00023315"/>
    </source>
</evidence>
<evidence type="ECO:0000259" key="11">
    <source>
        <dbReference type="PROSITE" id="PS52019"/>
    </source>
</evidence>
<dbReference type="InterPro" id="IPR020807">
    <property type="entry name" value="PKS_DH"/>
</dbReference>
<dbReference type="Pfam" id="PF14765">
    <property type="entry name" value="PS-DH"/>
    <property type="match status" value="1"/>
</dbReference>
<evidence type="ECO:0008006" key="14">
    <source>
        <dbReference type="Google" id="ProtNLM"/>
    </source>
</evidence>
<dbReference type="PROSITE" id="PS00440">
    <property type="entry name" value="ACYLTRANSF_C_2"/>
    <property type="match status" value="1"/>
</dbReference>
<keyword evidence="2" id="KW-0596">Phosphopantetheine</keyword>
<feature type="compositionally biased region" description="Low complexity" evidence="9">
    <location>
        <begin position="1696"/>
        <end position="1722"/>
    </location>
</feature>
<feature type="domain" description="Carrier" evidence="10">
    <location>
        <begin position="1610"/>
        <end position="1689"/>
    </location>
</feature>
<dbReference type="Gene3D" id="1.10.1200.10">
    <property type="entry name" value="ACP-like"/>
    <property type="match status" value="1"/>
</dbReference>
<reference evidence="12 13" key="1">
    <citation type="journal article" date="2024" name="IMA Fungus">
        <title>IMA Genome - F19 : A genome assembly and annotation guide to empower mycologists, including annotated draft genome sequences of Ceratocystis pirilliformis, Diaporthe australafricana, Fusarium ophioides, Paecilomyces lecythidis, and Sporothrix stenoceras.</title>
        <authorList>
            <person name="Aylward J."/>
            <person name="Wilson A.M."/>
            <person name="Visagie C.M."/>
            <person name="Spraker J."/>
            <person name="Barnes I."/>
            <person name="Buitendag C."/>
            <person name="Ceriani C."/>
            <person name="Del Mar Angel L."/>
            <person name="du Plessis D."/>
            <person name="Fuchs T."/>
            <person name="Gasser K."/>
            <person name="Kramer D."/>
            <person name="Li W."/>
            <person name="Munsamy K."/>
            <person name="Piso A."/>
            <person name="Price J.L."/>
            <person name="Sonnekus B."/>
            <person name="Thomas C."/>
            <person name="van der Nest A."/>
            <person name="van Dijk A."/>
            <person name="van Heerden A."/>
            <person name="van Vuuren N."/>
            <person name="Yilmaz N."/>
            <person name="Duong T.A."/>
            <person name="van der Merwe N.A."/>
            <person name="Wingfield M.J."/>
            <person name="Wingfield B.D."/>
        </authorList>
    </citation>
    <scope>NUCLEOTIDE SEQUENCE [LARGE SCALE GENOMIC DNA]</scope>
    <source>
        <strain evidence="12 13">CMW 18300</strain>
    </source>
</reference>
<evidence type="ECO:0000256" key="3">
    <source>
        <dbReference type="ARBA" id="ARBA00022553"/>
    </source>
</evidence>
<dbReference type="Gene3D" id="3.30.559.70">
    <property type="entry name" value="Choline/Carnitine o-acyltransferase, domain 2"/>
    <property type="match status" value="1"/>
</dbReference>
<dbReference type="InterPro" id="IPR016036">
    <property type="entry name" value="Malonyl_transacylase_ACP-bd"/>
</dbReference>
<evidence type="ECO:0000313" key="13">
    <source>
        <dbReference type="Proteomes" id="UP001583177"/>
    </source>
</evidence>
<dbReference type="InterPro" id="IPR011032">
    <property type="entry name" value="GroES-like_sf"/>
</dbReference>
<accession>A0ABR3WB64</accession>
<dbReference type="InterPro" id="IPR000542">
    <property type="entry name" value="Carn_acyl_trans"/>
</dbReference>
<dbReference type="InterPro" id="IPR020843">
    <property type="entry name" value="ER"/>
</dbReference>
<name>A0ABR3WB64_9PEZI</name>
<dbReference type="SMART" id="SM00826">
    <property type="entry name" value="PKS_DH"/>
    <property type="match status" value="1"/>
</dbReference>
<evidence type="ECO:0000313" key="12">
    <source>
        <dbReference type="EMBL" id="KAL1857400.1"/>
    </source>
</evidence>
<dbReference type="InterPro" id="IPR001227">
    <property type="entry name" value="Ac_transferase_dom_sf"/>
</dbReference>
<dbReference type="PANTHER" id="PTHR43775:SF22">
    <property type="entry name" value="SYNTHASE, PUTATIVE (JCVI)-RELATED"/>
    <property type="match status" value="1"/>
</dbReference>
<dbReference type="Gene3D" id="3.90.180.10">
    <property type="entry name" value="Medium-chain alcohol dehydrogenases, catalytic domain"/>
    <property type="match status" value="1"/>
</dbReference>
<dbReference type="Gene3D" id="3.40.366.10">
    <property type="entry name" value="Malonyl-Coenzyme A Acyl Carrier Protein, domain 2"/>
    <property type="match status" value="1"/>
</dbReference>
<keyword evidence="3" id="KW-0597">Phosphoprotein</keyword>
<dbReference type="Pfam" id="PF00755">
    <property type="entry name" value="Carn_acyltransf"/>
    <property type="match status" value="1"/>
</dbReference>
<dbReference type="Gene3D" id="3.40.50.720">
    <property type="entry name" value="NAD(P)-binding Rossmann-like Domain"/>
    <property type="match status" value="2"/>
</dbReference>